<evidence type="ECO:0000259" key="1">
    <source>
        <dbReference type="Pfam" id="PF10740"/>
    </source>
</evidence>
<evidence type="ECO:0000313" key="2">
    <source>
        <dbReference type="EMBL" id="MBD1379690.1"/>
    </source>
</evidence>
<protein>
    <submittedName>
        <fullName evidence="2">DUF2529 domain-containing protein</fullName>
    </submittedName>
</protein>
<dbReference type="InterPro" id="IPR046348">
    <property type="entry name" value="SIS_dom_sf"/>
</dbReference>
<dbReference type="AlphaFoldDB" id="A0A926NEK4"/>
<gene>
    <name evidence="2" type="ORF">IC621_05550</name>
</gene>
<dbReference type="InterPro" id="IPR019676">
    <property type="entry name" value="DUF2529"/>
</dbReference>
<dbReference type="Gene3D" id="3.40.50.10490">
    <property type="entry name" value="Glucose-6-phosphate isomerase like protein, domain 1"/>
    <property type="match status" value="1"/>
</dbReference>
<organism evidence="2 3">
    <name type="scientific">Metabacillus arenae</name>
    <dbReference type="NCBI Taxonomy" id="2771434"/>
    <lineage>
        <taxon>Bacteria</taxon>
        <taxon>Bacillati</taxon>
        <taxon>Bacillota</taxon>
        <taxon>Bacilli</taxon>
        <taxon>Bacillales</taxon>
        <taxon>Bacillaceae</taxon>
        <taxon>Metabacillus</taxon>
    </lineage>
</organism>
<reference evidence="2" key="1">
    <citation type="submission" date="2020-09" db="EMBL/GenBank/DDBJ databases">
        <title>A novel bacterium of genus Bacillus, isolated from South China Sea.</title>
        <authorList>
            <person name="Huang H."/>
            <person name="Mo K."/>
            <person name="Hu Y."/>
        </authorList>
    </citation>
    <scope>NUCLEOTIDE SEQUENCE</scope>
    <source>
        <strain evidence="2">IB182487</strain>
    </source>
</reference>
<proteinExistence type="predicted"/>
<dbReference type="EMBL" id="JACXAI010000005">
    <property type="protein sequence ID" value="MBD1379690.1"/>
    <property type="molecule type" value="Genomic_DNA"/>
</dbReference>
<dbReference type="Proteomes" id="UP000626844">
    <property type="component" value="Unassembled WGS sequence"/>
</dbReference>
<dbReference type="GO" id="GO:0097367">
    <property type="term" value="F:carbohydrate derivative binding"/>
    <property type="evidence" value="ECO:0007669"/>
    <property type="project" value="InterPro"/>
</dbReference>
<evidence type="ECO:0000313" key="3">
    <source>
        <dbReference type="Proteomes" id="UP000626844"/>
    </source>
</evidence>
<dbReference type="GO" id="GO:1901135">
    <property type="term" value="P:carbohydrate derivative metabolic process"/>
    <property type="evidence" value="ECO:0007669"/>
    <property type="project" value="InterPro"/>
</dbReference>
<sequence length="173" mass="19221">MLKIFTTQLIGHLNRIQEKEEYSLEDGARLLAQAAVGDGDIYLYGAGELEAILIEAIKSSEPFPHAKKLIDPSEVRAEDRVLLFSHHSNDEKAIELAKQLSKNGIQIVGVSAALQSEEQGLADICDVHIDSKLKNGLIPHEDGSRYGFPAIMTSLYVYYALHLTINEILNEYE</sequence>
<keyword evidence="3" id="KW-1185">Reference proteome</keyword>
<comment type="caution">
    <text evidence="2">The sequence shown here is derived from an EMBL/GenBank/DDBJ whole genome shotgun (WGS) entry which is preliminary data.</text>
</comment>
<name>A0A926NEK4_9BACI</name>
<feature type="domain" description="DUF2529" evidence="1">
    <location>
        <begin position="1"/>
        <end position="169"/>
    </location>
</feature>
<dbReference type="RefSeq" id="WP_191156578.1">
    <property type="nucleotide sequence ID" value="NZ_JACXAI010000005.1"/>
</dbReference>
<accession>A0A926NEK4</accession>
<dbReference type="Pfam" id="PF10740">
    <property type="entry name" value="DUF2529"/>
    <property type="match status" value="1"/>
</dbReference>
<dbReference type="SUPFAM" id="SSF53697">
    <property type="entry name" value="SIS domain"/>
    <property type="match status" value="1"/>
</dbReference>